<sequence length="234" mass="27726">MKKNLLSIDWDYFIYTRNCLGSCLENKRSLIDFWYKRYIQAINRGEDIQKAFQLSSDLHKFWPKIKKYFKFAKNIKVYVSDSHALSYKIAEENNCKAVYLFDSHADLGYGGLSSLNFEVNCSNWLGKLLKDKKTEEAYIFYSPYTMEKPDYFKPMNNIYKIKSYCNFNDLDGKCIKVSAIHICRSGAWTPPWLDKKFYKFVDALGLPYKLVNCPERKWDPEHISLSEKINYLMM</sequence>
<dbReference type="EMBL" id="NEMB01000003">
    <property type="protein sequence ID" value="PQQ66619.1"/>
    <property type="molecule type" value="Genomic_DNA"/>
</dbReference>
<dbReference type="Proteomes" id="UP000239720">
    <property type="component" value="Unassembled WGS sequence"/>
</dbReference>
<name>A0A2S8RA06_9FIRM</name>
<comment type="caution">
    <text evidence="1">The sequence shown here is derived from an EMBL/GenBank/DDBJ whole genome shotgun (WGS) entry which is preliminary data.</text>
</comment>
<protein>
    <submittedName>
        <fullName evidence="1">Arginase</fullName>
    </submittedName>
</protein>
<reference evidence="1 2" key="1">
    <citation type="journal article" date="2018" name="Syst. Appl. Microbiol.">
        <title>Characterization and high-quality draft genome sequence of Herbivorax saccincola A7, an anaerobic, alkaliphilic, thermophilic, cellulolytic, and xylanolytic bacterium.</title>
        <authorList>
            <person name="Aikawa S."/>
            <person name="Baramee S."/>
            <person name="Sermsathanaswadi J."/>
            <person name="Thianheng P."/>
            <person name="Tachaapaikoon C."/>
            <person name="Shikata A."/>
            <person name="Waeonukul R."/>
            <person name="Pason P."/>
            <person name="Ratanakhanokchai K."/>
            <person name="Kosugi A."/>
        </authorList>
    </citation>
    <scope>NUCLEOTIDE SEQUENCE [LARGE SCALE GENOMIC DNA]</scope>
    <source>
        <strain evidence="1 2">A7</strain>
    </source>
</reference>
<dbReference type="RefSeq" id="WP_105367935.1">
    <property type="nucleotide sequence ID" value="NZ_DAONOL010000104.1"/>
</dbReference>
<accession>A0A2S8RA06</accession>
<dbReference type="AlphaFoldDB" id="A0A2S8RA06"/>
<proteinExistence type="predicted"/>
<evidence type="ECO:0000313" key="1">
    <source>
        <dbReference type="EMBL" id="PQQ66619.1"/>
    </source>
</evidence>
<gene>
    <name evidence="1" type="ORF">B9R14_07580</name>
</gene>
<evidence type="ECO:0000313" key="2">
    <source>
        <dbReference type="Proteomes" id="UP000239720"/>
    </source>
</evidence>
<organism evidence="1 2">
    <name type="scientific">Acetivibrio saccincola</name>
    <dbReference type="NCBI Taxonomy" id="1677857"/>
    <lineage>
        <taxon>Bacteria</taxon>
        <taxon>Bacillati</taxon>
        <taxon>Bacillota</taxon>
        <taxon>Clostridia</taxon>
        <taxon>Eubacteriales</taxon>
        <taxon>Oscillospiraceae</taxon>
        <taxon>Acetivibrio</taxon>
    </lineage>
</organism>
<dbReference type="OrthoDB" id="1705985at2"/>